<dbReference type="Pfam" id="PF10312">
    <property type="entry name" value="Cactin_mid"/>
    <property type="match status" value="1"/>
</dbReference>
<feature type="domain" description="Splicing factor cactin central" evidence="1">
    <location>
        <begin position="121"/>
        <end position="256"/>
    </location>
</feature>
<evidence type="ECO:0000259" key="1">
    <source>
        <dbReference type="Pfam" id="PF10312"/>
    </source>
</evidence>
<evidence type="ECO:0000313" key="3">
    <source>
        <dbReference type="Proteomes" id="UP001237642"/>
    </source>
</evidence>
<dbReference type="PANTHER" id="PTHR21737:SF18">
    <property type="entry name" value="SPLICING FACTOR CACTIN"/>
    <property type="match status" value="1"/>
</dbReference>
<dbReference type="Proteomes" id="UP001237642">
    <property type="component" value="Unassembled WGS sequence"/>
</dbReference>
<organism evidence="2 3">
    <name type="scientific">Heracleum sosnowskyi</name>
    <dbReference type="NCBI Taxonomy" id="360622"/>
    <lineage>
        <taxon>Eukaryota</taxon>
        <taxon>Viridiplantae</taxon>
        <taxon>Streptophyta</taxon>
        <taxon>Embryophyta</taxon>
        <taxon>Tracheophyta</taxon>
        <taxon>Spermatophyta</taxon>
        <taxon>Magnoliopsida</taxon>
        <taxon>eudicotyledons</taxon>
        <taxon>Gunneridae</taxon>
        <taxon>Pentapetalae</taxon>
        <taxon>asterids</taxon>
        <taxon>campanulids</taxon>
        <taxon>Apiales</taxon>
        <taxon>Apiaceae</taxon>
        <taxon>Apioideae</taxon>
        <taxon>apioid superclade</taxon>
        <taxon>Tordylieae</taxon>
        <taxon>Tordyliinae</taxon>
        <taxon>Heracleum</taxon>
    </lineage>
</organism>
<dbReference type="InterPro" id="IPR018816">
    <property type="entry name" value="Cactin_central"/>
</dbReference>
<protein>
    <recommendedName>
        <fullName evidence="1">Splicing factor cactin central domain-containing protein</fullName>
    </recommendedName>
</protein>
<dbReference type="EMBL" id="JAUIZM010000002">
    <property type="protein sequence ID" value="KAK1398780.1"/>
    <property type="molecule type" value="Genomic_DNA"/>
</dbReference>
<name>A0AAD8J6J6_9APIA</name>
<proteinExistence type="predicted"/>
<evidence type="ECO:0000313" key="2">
    <source>
        <dbReference type="EMBL" id="KAK1398780.1"/>
    </source>
</evidence>
<gene>
    <name evidence="2" type="ORF">POM88_008643</name>
</gene>
<reference evidence="2" key="1">
    <citation type="submission" date="2023-02" db="EMBL/GenBank/DDBJ databases">
        <title>Genome of toxic invasive species Heracleum sosnowskyi carries increased number of genes despite the absence of recent whole-genome duplications.</title>
        <authorList>
            <person name="Schelkunov M."/>
            <person name="Shtratnikova V."/>
            <person name="Makarenko M."/>
            <person name="Klepikova A."/>
            <person name="Omelchenko D."/>
            <person name="Novikova G."/>
            <person name="Obukhova E."/>
            <person name="Bogdanov V."/>
            <person name="Penin A."/>
            <person name="Logacheva M."/>
        </authorList>
    </citation>
    <scope>NUCLEOTIDE SEQUENCE</scope>
    <source>
        <strain evidence="2">Hsosn_3</strain>
        <tissue evidence="2">Leaf</tissue>
    </source>
</reference>
<dbReference type="GO" id="GO:0005681">
    <property type="term" value="C:spliceosomal complex"/>
    <property type="evidence" value="ECO:0007669"/>
    <property type="project" value="TreeGrafter"/>
</dbReference>
<dbReference type="PANTHER" id="PTHR21737">
    <property type="entry name" value="POLYGLUTAMINE BINDING PROTEIN 1/MARVEL MEMBRANE-ASSOCIATING DOMAIN CONTAINING 3"/>
    <property type="match status" value="1"/>
</dbReference>
<comment type="caution">
    <text evidence="2">The sequence shown here is derived from an EMBL/GenBank/DDBJ whole genome shotgun (WGS) entry which is preliminary data.</text>
</comment>
<dbReference type="GO" id="GO:0045292">
    <property type="term" value="P:mRNA cis splicing, via spliceosome"/>
    <property type="evidence" value="ECO:0007669"/>
    <property type="project" value="TreeGrafter"/>
</dbReference>
<sequence length="369" mass="41963">MMKRKISEYDEANQLIDNCRTKAAKVESSVCSYVNGSEKFVCGNKIECDLVEEGPMNLENSHLPVKIMYSERETREEIEMVKRKEEELVARERALVAFLKKKQGLYVEARAQNRLLHRTNRIDGLSMCLDEPYLIFEELEVEDMEDLREDIKVYLYLDRAKPTRVRFWEAFLVVCDWELAEARKKEALDIGEERELDSCAEADIKNLLEGKTYNQLVVLHSDIESQMRSASANQVDYWEPILKHVQVYKAKAFLKEECRVKILRTDYDGNNDQTGTEGAGSSSSPELLYGEGTGDNFEMKATGVMEEGDALSGTNGDALSGTNGDALSGTNDKVNLRSPVYWPINKCGCKKPKYLNREGNNYNQILLSG</sequence>
<keyword evidence="3" id="KW-1185">Reference proteome</keyword>
<accession>A0AAD8J6J6</accession>
<reference evidence="2" key="2">
    <citation type="submission" date="2023-05" db="EMBL/GenBank/DDBJ databases">
        <authorList>
            <person name="Schelkunov M.I."/>
        </authorList>
    </citation>
    <scope>NUCLEOTIDE SEQUENCE</scope>
    <source>
        <strain evidence="2">Hsosn_3</strain>
        <tissue evidence="2">Leaf</tissue>
    </source>
</reference>
<dbReference type="GO" id="GO:0005737">
    <property type="term" value="C:cytoplasm"/>
    <property type="evidence" value="ECO:0007669"/>
    <property type="project" value="TreeGrafter"/>
</dbReference>
<dbReference type="AlphaFoldDB" id="A0AAD8J6J6"/>